<protein>
    <submittedName>
        <fullName evidence="1">Uncharacterized protein</fullName>
    </submittedName>
</protein>
<accession>A0A2M9HCL8</accession>
<proteinExistence type="predicted"/>
<sequence length="91" mass="10212">MTDLKPGDLGYYPCLADYPSKKAMFSSPEFASLPAEDVLAAYWGEFNGESIYHFNDPKNPRNDEEAKKMAIECLIAGRPRPWEEIPEGAVI</sequence>
<dbReference type="OrthoDB" id="3233442at2"/>
<gene>
    <name evidence="1" type="ORF">CSQ87_09625</name>
</gene>
<keyword evidence="2" id="KW-1185">Reference proteome</keyword>
<reference evidence="1 2" key="1">
    <citation type="submission" date="2017-10" db="EMBL/GenBank/DDBJ databases">
        <title>Draft genome sequences of strains TRE 1, TRE 9, TRE H and TRI 7, isolated from tamarins, belonging to four potential novel Bifidobacterium species.</title>
        <authorList>
            <person name="Mattarelli P."/>
            <person name="Modesto M."/>
            <person name="Puglisi E."/>
            <person name="Morelli L."/>
            <person name="Spezio C."/>
            <person name="Bonetti A."/>
            <person name="Sandri C."/>
        </authorList>
    </citation>
    <scope>NUCLEOTIDE SEQUENCE [LARGE SCALE GENOMIC DNA]</scope>
    <source>
        <strain evidence="2">TRI7</strain>
    </source>
</reference>
<dbReference type="RefSeq" id="WP_100513665.1">
    <property type="nucleotide sequence ID" value="NZ_JAFEJQ010000006.1"/>
</dbReference>
<comment type="caution">
    <text evidence="1">The sequence shown here is derived from an EMBL/GenBank/DDBJ whole genome shotgun (WGS) entry which is preliminary data.</text>
</comment>
<name>A0A2M9HCL8_9BIFI</name>
<dbReference type="AlphaFoldDB" id="A0A2M9HCL8"/>
<dbReference type="Proteomes" id="UP000231451">
    <property type="component" value="Unassembled WGS sequence"/>
</dbReference>
<evidence type="ECO:0000313" key="1">
    <source>
        <dbReference type="EMBL" id="PJM74536.1"/>
    </source>
</evidence>
<organism evidence="1 2">
    <name type="scientific">Bifidobacterium simiarum</name>
    <dbReference type="NCBI Taxonomy" id="2045441"/>
    <lineage>
        <taxon>Bacteria</taxon>
        <taxon>Bacillati</taxon>
        <taxon>Actinomycetota</taxon>
        <taxon>Actinomycetes</taxon>
        <taxon>Bifidobacteriales</taxon>
        <taxon>Bifidobacteriaceae</taxon>
        <taxon>Bifidobacterium</taxon>
    </lineage>
</organism>
<evidence type="ECO:0000313" key="2">
    <source>
        <dbReference type="Proteomes" id="UP000231451"/>
    </source>
</evidence>
<dbReference type="EMBL" id="PEBK01000011">
    <property type="protein sequence ID" value="PJM74536.1"/>
    <property type="molecule type" value="Genomic_DNA"/>
</dbReference>